<accession>A0A6G1GMH8</accession>
<keyword evidence="2" id="KW-1185">Reference proteome</keyword>
<name>A0A6G1GMH8_9PEZI</name>
<proteinExistence type="predicted"/>
<dbReference type="Proteomes" id="UP000800041">
    <property type="component" value="Unassembled WGS sequence"/>
</dbReference>
<organism evidence="1 2">
    <name type="scientific">Aulographum hederae CBS 113979</name>
    <dbReference type="NCBI Taxonomy" id="1176131"/>
    <lineage>
        <taxon>Eukaryota</taxon>
        <taxon>Fungi</taxon>
        <taxon>Dikarya</taxon>
        <taxon>Ascomycota</taxon>
        <taxon>Pezizomycotina</taxon>
        <taxon>Dothideomycetes</taxon>
        <taxon>Pleosporomycetidae</taxon>
        <taxon>Aulographales</taxon>
        <taxon>Aulographaceae</taxon>
    </lineage>
</organism>
<dbReference type="AlphaFoldDB" id="A0A6G1GMH8"/>
<dbReference type="OrthoDB" id="438641at2759"/>
<gene>
    <name evidence="1" type="ORF">K402DRAFT_208508</name>
</gene>
<dbReference type="EMBL" id="ML977187">
    <property type="protein sequence ID" value="KAF1982163.1"/>
    <property type="molecule type" value="Genomic_DNA"/>
</dbReference>
<protein>
    <submittedName>
        <fullName evidence="1">Uncharacterized protein</fullName>
    </submittedName>
</protein>
<sequence>MDGKWNLTRNLATAIPSKAGNHARQSESCRDAPDATRSILRNVVAIQRLTGDLRACPYDPNLWCTRSKALYELDFPELAIGDAYKALKLCEKGMAYTDLKLEGNVRSTPDPPPLGRRIFDAIRARCSHENRDTSRSQREELVNKELQLLHRTSIFYLHKALLQAWCLTDAGRYGEMALIAGRTADERRRQAGEQVDNELTKWLKMVQQSVDHWKDVEAQRKNPPTATGRIDDPSLGHITRRSYPWMDSYLERDTSLLQSIQREFDNAAAELGIEAHTCVLRRVRYNRNWEGLGVFAGRNICKNEDVLLDASTLIAICDFDGGVQRVPELRSLRPILWGHPCRIPYLLLRRLIL</sequence>
<evidence type="ECO:0000313" key="2">
    <source>
        <dbReference type="Proteomes" id="UP000800041"/>
    </source>
</evidence>
<reference evidence="1" key="1">
    <citation type="journal article" date="2020" name="Stud. Mycol.">
        <title>101 Dothideomycetes genomes: a test case for predicting lifestyles and emergence of pathogens.</title>
        <authorList>
            <person name="Haridas S."/>
            <person name="Albert R."/>
            <person name="Binder M."/>
            <person name="Bloem J."/>
            <person name="Labutti K."/>
            <person name="Salamov A."/>
            <person name="Andreopoulos B."/>
            <person name="Baker S."/>
            <person name="Barry K."/>
            <person name="Bills G."/>
            <person name="Bluhm B."/>
            <person name="Cannon C."/>
            <person name="Castanera R."/>
            <person name="Culley D."/>
            <person name="Daum C."/>
            <person name="Ezra D."/>
            <person name="Gonzalez J."/>
            <person name="Henrissat B."/>
            <person name="Kuo A."/>
            <person name="Liang C."/>
            <person name="Lipzen A."/>
            <person name="Lutzoni F."/>
            <person name="Magnuson J."/>
            <person name="Mondo S."/>
            <person name="Nolan M."/>
            <person name="Ohm R."/>
            <person name="Pangilinan J."/>
            <person name="Park H.-J."/>
            <person name="Ramirez L."/>
            <person name="Alfaro M."/>
            <person name="Sun H."/>
            <person name="Tritt A."/>
            <person name="Yoshinaga Y."/>
            <person name="Zwiers L.-H."/>
            <person name="Turgeon B."/>
            <person name="Goodwin S."/>
            <person name="Spatafora J."/>
            <person name="Crous P."/>
            <person name="Grigoriev I."/>
        </authorList>
    </citation>
    <scope>NUCLEOTIDE SEQUENCE</scope>
    <source>
        <strain evidence="1">CBS 113979</strain>
    </source>
</reference>
<evidence type="ECO:0000313" key="1">
    <source>
        <dbReference type="EMBL" id="KAF1982163.1"/>
    </source>
</evidence>